<dbReference type="EMBL" id="CP002568">
    <property type="protein sequence ID" value="ADZ71920.1"/>
    <property type="molecule type" value="Genomic_DNA"/>
</dbReference>
<dbReference type="OrthoDB" id="9800666at2"/>
<dbReference type="Gene3D" id="2.30.180.10">
    <property type="entry name" value="FAS1 domain"/>
    <property type="match status" value="1"/>
</dbReference>
<dbReference type="InterPro" id="IPR036378">
    <property type="entry name" value="FAS1_dom_sf"/>
</dbReference>
<dbReference type="PANTHER" id="PTHR10900:SF77">
    <property type="entry name" value="FI19380P1"/>
    <property type="match status" value="1"/>
</dbReference>
<keyword evidence="4" id="KW-1185">Reference proteome</keyword>
<gene>
    <name evidence="3" type="ordered locus">SL003B_3498</name>
</gene>
<dbReference type="Proteomes" id="UP000008130">
    <property type="component" value="Chromosome"/>
</dbReference>
<keyword evidence="1" id="KW-0732">Signal</keyword>
<dbReference type="eggNOG" id="COG2335">
    <property type="taxonomic scope" value="Bacteria"/>
</dbReference>
<accession>F2J0X4</accession>
<dbReference type="AlphaFoldDB" id="F2J0X4"/>
<feature type="domain" description="FAS1" evidence="2">
    <location>
        <begin position="22"/>
        <end position="158"/>
    </location>
</feature>
<dbReference type="PROSITE" id="PS50213">
    <property type="entry name" value="FAS1"/>
    <property type="match status" value="1"/>
</dbReference>
<name>F2J0X4_POLGS</name>
<dbReference type="Pfam" id="PF02469">
    <property type="entry name" value="Fasciclin"/>
    <property type="match status" value="1"/>
</dbReference>
<feature type="chain" id="PRO_5003283780" evidence="1">
    <location>
        <begin position="23"/>
        <end position="162"/>
    </location>
</feature>
<reference evidence="3 4" key="1">
    <citation type="journal article" date="2011" name="J. Bacteriol.">
        <title>Complete genome sequence of Polymorphum gilvum SL003B-26A1T, a crude oil-degrading bacterium from oil-polluted saline soil.</title>
        <authorList>
            <person name="Li S.G."/>
            <person name="Tang Y.Q."/>
            <person name="Nie Y."/>
            <person name="Cai M."/>
            <person name="Wu X.L."/>
        </authorList>
    </citation>
    <scope>NUCLEOTIDE SEQUENCE [LARGE SCALE GENOMIC DNA]</scope>
    <source>
        <strain evidence="4">LMG 25793 / CGMCC 1.9160 / SL003B-26A1</strain>
    </source>
</reference>
<sequence length="162" mass="16455">MRRIAFGLIGTAMFATAGSAMAANIVQTAEQAGSFTTLLAAAQAAGLADALSGPGPLTVFAPTDEAFAALPEGTVENLLKPENKDQLVAVLSYHVVGSQITSDMIAEGTTEVETLKASGDRAIMVTRTAAGVTVDGATVVSADIRADNGVIHVIDKVILPSD</sequence>
<dbReference type="STRING" id="991905.SL003B_3498"/>
<dbReference type="KEGG" id="pgv:SL003B_3498"/>
<proteinExistence type="predicted"/>
<protein>
    <submittedName>
        <fullName evidence="3">Transforming growth factor-induced protein-like protein</fullName>
    </submittedName>
</protein>
<evidence type="ECO:0000313" key="4">
    <source>
        <dbReference type="Proteomes" id="UP000008130"/>
    </source>
</evidence>
<dbReference type="HOGENOM" id="CLU_031281_4_2_5"/>
<feature type="signal peptide" evidence="1">
    <location>
        <begin position="1"/>
        <end position="22"/>
    </location>
</feature>
<organism evidence="3 4">
    <name type="scientific">Polymorphum gilvum (strain LMG 25793 / CGMCC 1.9160 / SL003B-26A1)</name>
    <dbReference type="NCBI Taxonomy" id="991905"/>
    <lineage>
        <taxon>Bacteria</taxon>
        <taxon>Pseudomonadati</taxon>
        <taxon>Pseudomonadota</taxon>
        <taxon>Alphaproteobacteria</taxon>
        <taxon>Rhodobacterales</taxon>
        <taxon>Paracoccaceae</taxon>
        <taxon>Polymorphum</taxon>
    </lineage>
</organism>
<evidence type="ECO:0000313" key="3">
    <source>
        <dbReference type="EMBL" id="ADZ71920.1"/>
    </source>
</evidence>
<dbReference type="InterPro" id="IPR050904">
    <property type="entry name" value="Adhesion/Biosynth-related"/>
</dbReference>
<dbReference type="InterPro" id="IPR000782">
    <property type="entry name" value="FAS1_domain"/>
</dbReference>
<dbReference type="FunFam" id="2.30.180.10:FF:000032">
    <property type="entry name" value="Fasciclin domain-containing protein, putative"/>
    <property type="match status" value="1"/>
</dbReference>
<dbReference type="GO" id="GO:0005615">
    <property type="term" value="C:extracellular space"/>
    <property type="evidence" value="ECO:0007669"/>
    <property type="project" value="TreeGrafter"/>
</dbReference>
<dbReference type="SMART" id="SM00554">
    <property type="entry name" value="FAS1"/>
    <property type="match status" value="1"/>
</dbReference>
<evidence type="ECO:0000256" key="1">
    <source>
        <dbReference type="SAM" id="SignalP"/>
    </source>
</evidence>
<evidence type="ECO:0000259" key="2">
    <source>
        <dbReference type="PROSITE" id="PS50213"/>
    </source>
</evidence>
<dbReference type="SUPFAM" id="SSF82153">
    <property type="entry name" value="FAS1 domain"/>
    <property type="match status" value="1"/>
</dbReference>
<dbReference type="PANTHER" id="PTHR10900">
    <property type="entry name" value="PERIOSTIN-RELATED"/>
    <property type="match status" value="1"/>
</dbReference>